<organism evidence="1 2">
    <name type="scientific">Penicillium camemberti (strain FM 013)</name>
    <dbReference type="NCBI Taxonomy" id="1429867"/>
    <lineage>
        <taxon>Eukaryota</taxon>
        <taxon>Fungi</taxon>
        <taxon>Dikarya</taxon>
        <taxon>Ascomycota</taxon>
        <taxon>Pezizomycotina</taxon>
        <taxon>Eurotiomycetes</taxon>
        <taxon>Eurotiomycetidae</taxon>
        <taxon>Eurotiales</taxon>
        <taxon>Aspergillaceae</taxon>
        <taxon>Penicillium</taxon>
    </lineage>
</organism>
<gene>
    <name evidence="1" type="ORF">PCAMFM013_S001g000299</name>
</gene>
<evidence type="ECO:0000313" key="2">
    <source>
        <dbReference type="Proteomes" id="UP000053732"/>
    </source>
</evidence>
<dbReference type="Proteomes" id="UP000053732">
    <property type="component" value="Unassembled WGS sequence"/>
</dbReference>
<keyword evidence="2" id="KW-1185">Reference proteome</keyword>
<evidence type="ECO:0000313" key="1">
    <source>
        <dbReference type="EMBL" id="CRL17339.1"/>
    </source>
</evidence>
<name>A0A0G4NTR4_PENC3</name>
<reference evidence="1 2" key="1">
    <citation type="journal article" date="2014" name="Nat. Commun.">
        <title>Multiple recent horizontal transfers of a large genomic region in cheese making fungi.</title>
        <authorList>
            <person name="Cheeseman K."/>
            <person name="Ropars J."/>
            <person name="Renault P."/>
            <person name="Dupont J."/>
            <person name="Gouzy J."/>
            <person name="Branca A."/>
            <person name="Abraham A.L."/>
            <person name="Ceppi M."/>
            <person name="Conseiller E."/>
            <person name="Debuchy R."/>
            <person name="Malagnac F."/>
            <person name="Goarin A."/>
            <person name="Silar P."/>
            <person name="Lacoste S."/>
            <person name="Sallet E."/>
            <person name="Bensimon A."/>
            <person name="Giraud T."/>
            <person name="Brygoo Y."/>
        </authorList>
    </citation>
    <scope>NUCLEOTIDE SEQUENCE [LARGE SCALE GENOMIC DNA]</scope>
    <source>
        <strain evidence="2">FM 013</strain>
    </source>
</reference>
<dbReference type="EMBL" id="HG793134">
    <property type="protein sequence ID" value="CRL17339.1"/>
    <property type="molecule type" value="Genomic_DNA"/>
</dbReference>
<dbReference type="STRING" id="1429867.A0A0G4NTR4"/>
<sequence length="71" mass="7943">MSPLTKLKTSLGGLEKNFPMHTISRIPFHSIFDHVLEMEEITKEYAGSKFIDDSTRSNNGLRVVGVSFEAS</sequence>
<dbReference type="AlphaFoldDB" id="A0A0G4NTR4"/>
<proteinExistence type="predicted"/>
<accession>A0A0G4NTR4</accession>
<protein>
    <submittedName>
        <fullName evidence="1">Str. FM013</fullName>
    </submittedName>
</protein>